<keyword evidence="2 3" id="KW-0802">TPR repeat</keyword>
<dbReference type="Proteomes" id="UP000005551">
    <property type="component" value="Unassembled WGS sequence"/>
</dbReference>
<dbReference type="STRING" id="1189621.A3SI_02733"/>
<name>I5C9E1_9BACT</name>
<dbReference type="EMBL" id="AJYA01000005">
    <property type="protein sequence ID" value="EIM78443.1"/>
    <property type="molecule type" value="Genomic_DNA"/>
</dbReference>
<evidence type="ECO:0000256" key="1">
    <source>
        <dbReference type="ARBA" id="ARBA00022737"/>
    </source>
</evidence>
<feature type="repeat" description="TPR" evidence="3">
    <location>
        <begin position="506"/>
        <end position="539"/>
    </location>
</feature>
<dbReference type="Gene3D" id="1.25.40.10">
    <property type="entry name" value="Tetratricopeptide repeat domain"/>
    <property type="match status" value="2"/>
</dbReference>
<proteinExistence type="predicted"/>
<dbReference type="RefSeq" id="WP_009053445.1">
    <property type="nucleotide sequence ID" value="NZ_AJYA01000005.1"/>
</dbReference>
<keyword evidence="1" id="KW-0677">Repeat</keyword>
<dbReference type="AlphaFoldDB" id="I5C9E1"/>
<sequence length="628" mass="70437">MFKSRVVFFVFLLTAGIFYGCSTQKSLYYSAFDGIEANPQLLTLHRDSIRVEIKGPLPLEVLAKDRAITLYPEYHYGQGALRLGEFEVFNGKFTPTDRRVDVSLQLTFPYLPGMEKGKLVLKGLAEDAKGLKTIPEKELGKGLITLPMLARFGQVILDEPIPVVGMYMETYLNPEAYLEEKIHTIKFGYGSAQLSGNRLTSAESGPISSLLEPGKTLRKVSILGTHAPVDADRRDANLARMRAIEAEQRVRQQLRGLDVPVEVNHRNADLFDLRLLIADYKGLNDRQKAAFYEVLLSESAYENQIAELRKLPGFAAVQRDLFPLLASAKVTLYSEPSDQTKAAIASRVYAAVRNGEVLRNLSEGDLLAAAKDAPQLSEKESIYRYMEQHFPSATATNNLGVVFLNQAQRSLDRRERNILISNAIAQFKTSANMQQNPIAYHNLGRAYLMLNDYFEAYVAVSQASAMERNLNNPFLKENEALRGAIDIINGDYRLATVRLNQAPRTEEHLFNLGLAYFLSGDYEKAQVAFEESVQVNRAYGYGFYGLALVNAKVGKDEDLALAYLQKAVAYSDALRQRALTDLSFEAYRQNERFIEVFRPLELWMDGSGPVIPAGDEAMQQDEVKEEEN</sequence>
<reference evidence="4 5" key="1">
    <citation type="submission" date="2012-05" db="EMBL/GenBank/DDBJ databases">
        <title>Genome sequence of Nitritalea halalkaliphila LW7.</title>
        <authorList>
            <person name="Jangir P.K."/>
            <person name="Singh A."/>
            <person name="Shivaji S."/>
            <person name="Sharma R."/>
        </authorList>
    </citation>
    <scope>NUCLEOTIDE SEQUENCE [LARGE SCALE GENOMIC DNA]</scope>
    <source>
        <strain evidence="4 5">LW7</strain>
    </source>
</reference>
<dbReference type="Pfam" id="PF07719">
    <property type="entry name" value="TPR_2"/>
    <property type="match status" value="1"/>
</dbReference>
<protein>
    <submittedName>
        <fullName evidence="4">Outer membrane lipoprotein p61</fullName>
    </submittedName>
</protein>
<evidence type="ECO:0000256" key="3">
    <source>
        <dbReference type="PROSITE-ProRule" id="PRU00339"/>
    </source>
</evidence>
<dbReference type="PROSITE" id="PS51257">
    <property type="entry name" value="PROKAR_LIPOPROTEIN"/>
    <property type="match status" value="1"/>
</dbReference>
<gene>
    <name evidence="4" type="ORF">A3SI_02733</name>
</gene>
<dbReference type="SUPFAM" id="SSF48452">
    <property type="entry name" value="TPR-like"/>
    <property type="match status" value="1"/>
</dbReference>
<evidence type="ECO:0000313" key="5">
    <source>
        <dbReference type="Proteomes" id="UP000005551"/>
    </source>
</evidence>
<dbReference type="NCBIfam" id="NF047558">
    <property type="entry name" value="TPR_END_plus"/>
    <property type="match status" value="1"/>
</dbReference>
<evidence type="ECO:0000313" key="4">
    <source>
        <dbReference type="EMBL" id="EIM78443.1"/>
    </source>
</evidence>
<dbReference type="InterPro" id="IPR011990">
    <property type="entry name" value="TPR-like_helical_dom_sf"/>
</dbReference>
<dbReference type="OrthoDB" id="1489296at2"/>
<organism evidence="4 5">
    <name type="scientific">Nitritalea halalkaliphila LW7</name>
    <dbReference type="NCBI Taxonomy" id="1189621"/>
    <lineage>
        <taxon>Bacteria</taxon>
        <taxon>Pseudomonadati</taxon>
        <taxon>Bacteroidota</taxon>
        <taxon>Cytophagia</taxon>
        <taxon>Cytophagales</taxon>
        <taxon>Cyclobacteriaceae</taxon>
        <taxon>Nitritalea</taxon>
    </lineage>
</organism>
<dbReference type="SMART" id="SM00028">
    <property type="entry name" value="TPR"/>
    <property type="match status" value="2"/>
</dbReference>
<accession>I5C9E1</accession>
<evidence type="ECO:0000256" key="2">
    <source>
        <dbReference type="ARBA" id="ARBA00022803"/>
    </source>
</evidence>
<comment type="caution">
    <text evidence="4">The sequence shown here is derived from an EMBL/GenBank/DDBJ whole genome shotgun (WGS) entry which is preliminary data.</text>
</comment>
<dbReference type="InterPro" id="IPR013105">
    <property type="entry name" value="TPR_2"/>
</dbReference>
<dbReference type="PROSITE" id="PS50005">
    <property type="entry name" value="TPR"/>
    <property type="match status" value="1"/>
</dbReference>
<dbReference type="InterPro" id="IPR019734">
    <property type="entry name" value="TPR_rpt"/>
</dbReference>
<keyword evidence="4" id="KW-0449">Lipoprotein</keyword>
<keyword evidence="5" id="KW-1185">Reference proteome</keyword>